<gene>
    <name evidence="1" type="ORF">MRB53_005201</name>
</gene>
<keyword evidence="2" id="KW-1185">Reference proteome</keyword>
<accession>A0ACC2MDF5</accession>
<dbReference type="EMBL" id="CM056810">
    <property type="protein sequence ID" value="KAJ8643453.1"/>
    <property type="molecule type" value="Genomic_DNA"/>
</dbReference>
<proteinExistence type="predicted"/>
<reference evidence="1 2" key="1">
    <citation type="journal article" date="2022" name="Hortic Res">
        <title>A haplotype resolved chromosomal level avocado genome allows analysis of novel avocado genes.</title>
        <authorList>
            <person name="Nath O."/>
            <person name="Fletcher S.J."/>
            <person name="Hayward A."/>
            <person name="Shaw L.M."/>
            <person name="Masouleh A.K."/>
            <person name="Furtado A."/>
            <person name="Henry R.J."/>
            <person name="Mitter N."/>
        </authorList>
    </citation>
    <scope>NUCLEOTIDE SEQUENCE [LARGE SCALE GENOMIC DNA]</scope>
    <source>
        <strain evidence="2">cv. Hass</strain>
    </source>
</reference>
<organism evidence="1 2">
    <name type="scientific">Persea americana</name>
    <name type="common">Avocado</name>
    <dbReference type="NCBI Taxonomy" id="3435"/>
    <lineage>
        <taxon>Eukaryota</taxon>
        <taxon>Viridiplantae</taxon>
        <taxon>Streptophyta</taxon>
        <taxon>Embryophyta</taxon>
        <taxon>Tracheophyta</taxon>
        <taxon>Spermatophyta</taxon>
        <taxon>Magnoliopsida</taxon>
        <taxon>Magnoliidae</taxon>
        <taxon>Laurales</taxon>
        <taxon>Lauraceae</taxon>
        <taxon>Persea</taxon>
    </lineage>
</organism>
<name>A0ACC2MDF5_PERAE</name>
<evidence type="ECO:0000313" key="2">
    <source>
        <dbReference type="Proteomes" id="UP001234297"/>
    </source>
</evidence>
<evidence type="ECO:0000313" key="1">
    <source>
        <dbReference type="EMBL" id="KAJ8643453.1"/>
    </source>
</evidence>
<protein>
    <submittedName>
        <fullName evidence="1">Uncharacterized protein</fullName>
    </submittedName>
</protein>
<sequence>MEGKACAACNYQQHECTADCPLAPYFPSDHPLQFQNAHRLFGVSNILKILAQLDNTSQKMEAMRSILCEANIREKHPVHGCLGIICSLQVLIHQTLQELDAVNAQLAICREQHHQISHLPSSQLHEVIIKLQEFDLL</sequence>
<comment type="caution">
    <text evidence="1">The sequence shown here is derived from an EMBL/GenBank/DDBJ whole genome shotgun (WGS) entry which is preliminary data.</text>
</comment>
<dbReference type="Proteomes" id="UP001234297">
    <property type="component" value="Chromosome 2"/>
</dbReference>